<organism evidence="8 9">
    <name type="scientific">Klebsormidium nitens</name>
    <name type="common">Green alga</name>
    <name type="synonym">Ulothrix nitens</name>
    <dbReference type="NCBI Taxonomy" id="105231"/>
    <lineage>
        <taxon>Eukaryota</taxon>
        <taxon>Viridiplantae</taxon>
        <taxon>Streptophyta</taxon>
        <taxon>Klebsormidiophyceae</taxon>
        <taxon>Klebsormidiales</taxon>
        <taxon>Klebsormidiaceae</taxon>
        <taxon>Klebsormidium</taxon>
    </lineage>
</organism>
<sequence length="370" mass="39175">MDARGSESAAAAAAAPHIRQRKPHDQSTPEASGKGREKLAASGSAKAGGSQTWLAGDELKGLICMALLAVQYALQPVVSKRFIHPAVNKTTVVLVCELCKIIFAFLILLVQGPLAPRFAGWSVGDALLASALPAAIYAIQNVLVQSAYPHLDPLTLSMLNQTKLLFTALFTALLLGQRQSGPQVVALLCMLVAAVLLSWDPAAAPTPSGEQPPPDRRFFLGVLPMLVASVLSGLASTVCQRTLQVRRRDAYVMTMEMSVLGIAVLLLTLAGSDDGARIRSKGFFHAWELSTMYPVLLYAAGGILVGLVTKYVGGLKKGFAIVVALLVTAVIQLVLDQEWPTGPVVVAMPLVAGGVLLHSMYPHKQSSKRA</sequence>
<comment type="subcellular location">
    <subcellularLocation>
        <location evidence="1">Membrane</location>
        <topology evidence="1">Multi-pass membrane protein</topology>
    </subcellularLocation>
</comment>
<keyword evidence="3 7" id="KW-0812">Transmembrane</keyword>
<evidence type="ECO:0000313" key="9">
    <source>
        <dbReference type="Proteomes" id="UP000054558"/>
    </source>
</evidence>
<feature type="region of interest" description="Disordered" evidence="6">
    <location>
        <begin position="1"/>
        <end position="51"/>
    </location>
</feature>
<gene>
    <name evidence="8" type="ORF">KFL_000240130</name>
</gene>
<dbReference type="GO" id="GO:0015789">
    <property type="term" value="P:UDP-N-acetylgalactosamine transmembrane transport"/>
    <property type="evidence" value="ECO:0000318"/>
    <property type="project" value="GO_Central"/>
</dbReference>
<feature type="transmembrane region" description="Helical" evidence="7">
    <location>
        <begin position="118"/>
        <end position="139"/>
    </location>
</feature>
<dbReference type="PANTHER" id="PTHR10231">
    <property type="entry name" value="NUCLEOTIDE-SUGAR TRANSMEMBRANE TRANSPORTER"/>
    <property type="match status" value="1"/>
</dbReference>
<evidence type="ECO:0000256" key="3">
    <source>
        <dbReference type="ARBA" id="ARBA00022692"/>
    </source>
</evidence>
<name>A0A1Y1HM62_KLENI</name>
<keyword evidence="8" id="KW-0813">Transport</keyword>
<feature type="transmembrane region" description="Helical" evidence="7">
    <location>
        <begin position="291"/>
        <end position="312"/>
    </location>
</feature>
<dbReference type="AlphaFoldDB" id="A0A1Y1HM62"/>
<comment type="similarity">
    <text evidence="2">Belongs to the nucleotide-sugar transporter family. CMP-Sialate:CMP antiporter (TC 2.A.7.12) subfamily.</text>
</comment>
<proteinExistence type="inferred from homology"/>
<evidence type="ECO:0000256" key="1">
    <source>
        <dbReference type="ARBA" id="ARBA00004141"/>
    </source>
</evidence>
<protein>
    <submittedName>
        <fullName evidence="8">Nucleotide-sugar transporter</fullName>
    </submittedName>
</protein>
<feature type="transmembrane region" description="Helical" evidence="7">
    <location>
        <begin position="90"/>
        <end position="111"/>
    </location>
</feature>
<dbReference type="InterPro" id="IPR007271">
    <property type="entry name" value="Nuc_sug_transpt"/>
</dbReference>
<dbReference type="Pfam" id="PF04142">
    <property type="entry name" value="Nuc_sug_transp"/>
    <property type="match status" value="1"/>
</dbReference>
<evidence type="ECO:0000256" key="7">
    <source>
        <dbReference type="SAM" id="Phobius"/>
    </source>
</evidence>
<feature type="transmembrane region" description="Helical" evidence="7">
    <location>
        <begin position="341"/>
        <end position="361"/>
    </location>
</feature>
<dbReference type="GO" id="GO:1990569">
    <property type="term" value="P:UDP-N-acetylglucosamine transmembrane transport"/>
    <property type="evidence" value="ECO:0000318"/>
    <property type="project" value="GO_Central"/>
</dbReference>
<dbReference type="GO" id="GO:0000139">
    <property type="term" value="C:Golgi membrane"/>
    <property type="evidence" value="ECO:0007669"/>
    <property type="project" value="InterPro"/>
</dbReference>
<keyword evidence="8" id="KW-0762">Sugar transport</keyword>
<dbReference type="InterPro" id="IPR037185">
    <property type="entry name" value="EmrE-like"/>
</dbReference>
<dbReference type="STRING" id="105231.A0A1Y1HM62"/>
<feature type="transmembrane region" description="Helical" evidence="7">
    <location>
        <begin position="319"/>
        <end position="335"/>
    </location>
</feature>
<dbReference type="OrthoDB" id="408493at2759"/>
<evidence type="ECO:0000256" key="2">
    <source>
        <dbReference type="ARBA" id="ARBA00006447"/>
    </source>
</evidence>
<dbReference type="GO" id="GO:0005463">
    <property type="term" value="F:UDP-N-acetylgalactosamine transmembrane transporter activity"/>
    <property type="evidence" value="ECO:0000318"/>
    <property type="project" value="GO_Central"/>
</dbReference>
<keyword evidence="5 7" id="KW-0472">Membrane</keyword>
<dbReference type="SUPFAM" id="SSF103481">
    <property type="entry name" value="Multidrug resistance efflux transporter EmrE"/>
    <property type="match status" value="1"/>
</dbReference>
<dbReference type="OMA" id="CYYFLNP"/>
<dbReference type="Proteomes" id="UP000054558">
    <property type="component" value="Unassembled WGS sequence"/>
</dbReference>
<dbReference type="GO" id="GO:0005783">
    <property type="term" value="C:endoplasmic reticulum"/>
    <property type="evidence" value="ECO:0000318"/>
    <property type="project" value="GO_Central"/>
</dbReference>
<feature type="transmembrane region" description="Helical" evidence="7">
    <location>
        <begin position="250"/>
        <end position="271"/>
    </location>
</feature>
<keyword evidence="4 7" id="KW-1133">Transmembrane helix</keyword>
<evidence type="ECO:0000313" key="8">
    <source>
        <dbReference type="EMBL" id="GAQ79083.1"/>
    </source>
</evidence>
<keyword evidence="9" id="KW-1185">Reference proteome</keyword>
<dbReference type="EMBL" id="DF236973">
    <property type="protein sequence ID" value="GAQ79083.1"/>
    <property type="molecule type" value="Genomic_DNA"/>
</dbReference>
<feature type="transmembrane region" description="Helical" evidence="7">
    <location>
        <begin position="159"/>
        <end position="176"/>
    </location>
</feature>
<evidence type="ECO:0000256" key="6">
    <source>
        <dbReference type="SAM" id="MobiDB-lite"/>
    </source>
</evidence>
<feature type="transmembrane region" description="Helical" evidence="7">
    <location>
        <begin position="219"/>
        <end position="238"/>
    </location>
</feature>
<feature type="transmembrane region" description="Helical" evidence="7">
    <location>
        <begin position="183"/>
        <end position="199"/>
    </location>
</feature>
<reference evidence="8 9" key="1">
    <citation type="journal article" date="2014" name="Nat. Commun.">
        <title>Klebsormidium flaccidum genome reveals primary factors for plant terrestrial adaptation.</title>
        <authorList>
            <person name="Hori K."/>
            <person name="Maruyama F."/>
            <person name="Fujisawa T."/>
            <person name="Togashi T."/>
            <person name="Yamamoto N."/>
            <person name="Seo M."/>
            <person name="Sato S."/>
            <person name="Yamada T."/>
            <person name="Mori H."/>
            <person name="Tajima N."/>
            <person name="Moriyama T."/>
            <person name="Ikeuchi M."/>
            <person name="Watanabe M."/>
            <person name="Wada H."/>
            <person name="Kobayashi K."/>
            <person name="Saito M."/>
            <person name="Masuda T."/>
            <person name="Sasaki-Sekimoto Y."/>
            <person name="Mashiguchi K."/>
            <person name="Awai K."/>
            <person name="Shimojima M."/>
            <person name="Masuda S."/>
            <person name="Iwai M."/>
            <person name="Nobusawa T."/>
            <person name="Narise T."/>
            <person name="Kondo S."/>
            <person name="Saito H."/>
            <person name="Sato R."/>
            <person name="Murakawa M."/>
            <person name="Ihara Y."/>
            <person name="Oshima-Yamada Y."/>
            <person name="Ohtaka K."/>
            <person name="Satoh M."/>
            <person name="Sonobe K."/>
            <person name="Ishii M."/>
            <person name="Ohtani R."/>
            <person name="Kanamori-Sato M."/>
            <person name="Honoki R."/>
            <person name="Miyazaki D."/>
            <person name="Mochizuki H."/>
            <person name="Umetsu J."/>
            <person name="Higashi K."/>
            <person name="Shibata D."/>
            <person name="Kamiya Y."/>
            <person name="Sato N."/>
            <person name="Nakamura Y."/>
            <person name="Tabata S."/>
            <person name="Ida S."/>
            <person name="Kurokawa K."/>
            <person name="Ohta H."/>
        </authorList>
    </citation>
    <scope>NUCLEOTIDE SEQUENCE [LARGE SCALE GENOMIC DNA]</scope>
    <source>
        <strain evidence="8 9">NIES-2285</strain>
    </source>
</reference>
<evidence type="ECO:0000256" key="4">
    <source>
        <dbReference type="ARBA" id="ARBA00022989"/>
    </source>
</evidence>
<feature type="compositionally biased region" description="Basic and acidic residues" evidence="6">
    <location>
        <begin position="23"/>
        <end position="39"/>
    </location>
</feature>
<accession>A0A1Y1HM62</accession>
<feature type="compositionally biased region" description="Low complexity" evidence="6">
    <location>
        <begin position="40"/>
        <end position="50"/>
    </location>
</feature>
<evidence type="ECO:0000256" key="5">
    <source>
        <dbReference type="ARBA" id="ARBA00023136"/>
    </source>
</evidence>